<dbReference type="InterPro" id="IPR038398">
    <property type="entry name" value="NCD2_sf"/>
</dbReference>
<proteinExistence type="predicted"/>
<feature type="compositionally biased region" description="Acidic residues" evidence="6">
    <location>
        <begin position="752"/>
        <end position="766"/>
    </location>
</feature>
<evidence type="ECO:0000256" key="5">
    <source>
        <dbReference type="SAM" id="Coils"/>
    </source>
</evidence>
<accession>A0ABN8NRE9</accession>
<dbReference type="SUPFAM" id="SSF57903">
    <property type="entry name" value="FYVE/PHD zinc finger"/>
    <property type="match status" value="1"/>
</dbReference>
<feature type="region of interest" description="Disordered" evidence="6">
    <location>
        <begin position="320"/>
        <end position="340"/>
    </location>
</feature>
<feature type="region of interest" description="Disordered" evidence="6">
    <location>
        <begin position="610"/>
        <end position="650"/>
    </location>
</feature>
<feature type="coiled-coil region" evidence="5">
    <location>
        <begin position="250"/>
        <end position="277"/>
    </location>
</feature>
<feature type="domain" description="PHD-type" evidence="7">
    <location>
        <begin position="1119"/>
        <end position="1173"/>
    </location>
</feature>
<dbReference type="EMBL" id="CALNXK010000033">
    <property type="protein sequence ID" value="CAH3119332.1"/>
    <property type="molecule type" value="Genomic_DNA"/>
</dbReference>
<evidence type="ECO:0000256" key="1">
    <source>
        <dbReference type="ARBA" id="ARBA00022723"/>
    </source>
</evidence>
<feature type="compositionally biased region" description="Acidic residues" evidence="6">
    <location>
        <begin position="613"/>
        <end position="643"/>
    </location>
</feature>
<sequence length="1176" mass="131464">MAERKVLVEFGERRKVLSVEEGNCMVKLIKDAFGIEGEILLQKFDKEWEEFIDVDSSAVVEDKSKLRVISKPSSHVPAVEPTICAISTTTVCSGSQSTLVINNGKIGIGPKVKVTGQSTKNSQQVISAAMIYGKGSSDKVLTPYQISVNEAAGKLALENPSLLDQRGILYEKAKEAVRGDSCFVFKKGKSRSKSVEEVEPVPSKKQYTSDTFRKEHTAQLLEDIEGKQQQLKYKQLRQSKAQASKDWETCDKLQKEMATLRKEVFEAQKELKLFQRKEKKCKWYKKKANQSTGVTVSNQASIDMNPSQAPVVLWQESCTTTQPGSPSMVPEALDQESSGPHVSVASGQETLKATQLSNSPQVSVASEQDFVESPSGYVEGPDSDVILLKSFKDLSYCVRVDDFTDISALQGFTLESYVATKEKICIAEHTQPCKLCTGLLTVAKRIADDGYIRLNEAFSISSPGVKYKSTHAKRKLLQMPLAAIRIKEKNNHAVFLVPRESNLELARSLLSRLDSEFDIFGKEHVKKSVTPIKDVLAAVESDAERERITYAVAAASGQSNTKLRSIYGFEDIQRRKERVENALREAREIREAVDSIATIQEKAVLSSFGIQVDSDDSDDDEESETDTENEEEDNNRESQEDDPVNGTTGDSVVIDITHQFSLSKQITDTGSVYQNSQELMDLLRACELNWFLFVEVIEQKLSGYTKAAIDQILLDFSGQIQLLKLNEREESIIEQSRQAYLLSERLQGNQSDVDDDAIGSETEESGADWGNIHDPLQPEARAIISQKVKQLKINARRKAAQRIAEARFLRRKRGKNVGKILKDVPLTTKTDYVNKYPSTLQTTSYNFSSTGTTAEICAGIVKAIPLHQKNPAQHAHDLNVIETYSEVEPAVNKSPCANTNIHLYKGTDSSCYQTLRAFVKVFLKGNPAEKANLKNEHPGTYNWIDEVWSLRNRHLVSGMPSKYVFHLFLCYQPSCIHPLCKLGAPPKEETWYDGGPPLSFTPLPVADLNRSYGNPACADCKGKTCAGHYMMPDELFCCDDSTRVASSPPSEVLKTLYDKDAKDLEEQLNKFKPNNFFNNLKVVLWFTHLKTVQDNRKRGAAKAAQTRKKKGCNKKGSSMVLCGYCKKEDPKDDKAETVEWIQCDTCDNWYHQVCALTPLDDDMFWHCTFCVAVNTM</sequence>
<evidence type="ECO:0000256" key="2">
    <source>
        <dbReference type="ARBA" id="ARBA00022771"/>
    </source>
</evidence>
<dbReference type="InterPro" id="IPR013083">
    <property type="entry name" value="Znf_RING/FYVE/PHD"/>
</dbReference>
<dbReference type="SMART" id="SM00249">
    <property type="entry name" value="PHD"/>
    <property type="match status" value="1"/>
</dbReference>
<dbReference type="InterPro" id="IPR001965">
    <property type="entry name" value="Znf_PHD"/>
</dbReference>
<evidence type="ECO:0000259" key="7">
    <source>
        <dbReference type="PROSITE" id="PS50016"/>
    </source>
</evidence>
<evidence type="ECO:0000256" key="3">
    <source>
        <dbReference type="ARBA" id="ARBA00022833"/>
    </source>
</evidence>
<dbReference type="Proteomes" id="UP001159405">
    <property type="component" value="Unassembled WGS sequence"/>
</dbReference>
<reference evidence="8 9" key="1">
    <citation type="submission" date="2022-05" db="EMBL/GenBank/DDBJ databases">
        <authorList>
            <consortium name="Genoscope - CEA"/>
            <person name="William W."/>
        </authorList>
    </citation>
    <scope>NUCLEOTIDE SEQUENCE [LARGE SCALE GENOMIC DNA]</scope>
</reference>
<dbReference type="Gene3D" id="3.30.40.10">
    <property type="entry name" value="Zinc/RING finger domain, C3HC4 (zinc finger)"/>
    <property type="match status" value="1"/>
</dbReference>
<keyword evidence="3" id="KW-0862">Zinc</keyword>
<keyword evidence="2 4" id="KW-0863">Zinc-finger</keyword>
<evidence type="ECO:0000256" key="6">
    <source>
        <dbReference type="SAM" id="MobiDB-lite"/>
    </source>
</evidence>
<name>A0ABN8NRE9_9CNID</name>
<evidence type="ECO:0000313" key="8">
    <source>
        <dbReference type="EMBL" id="CAH3119332.1"/>
    </source>
</evidence>
<dbReference type="PROSITE" id="PS01359">
    <property type="entry name" value="ZF_PHD_1"/>
    <property type="match status" value="1"/>
</dbReference>
<keyword evidence="5" id="KW-0175">Coiled coil</keyword>
<dbReference type="InterPro" id="IPR019786">
    <property type="entry name" value="Zinc_finger_PHD-type_CS"/>
</dbReference>
<comment type="caution">
    <text evidence="8">The sequence shown here is derived from an EMBL/GenBank/DDBJ whole genome shotgun (WGS) entry which is preliminary data.</text>
</comment>
<evidence type="ECO:0000313" key="9">
    <source>
        <dbReference type="Proteomes" id="UP001159405"/>
    </source>
</evidence>
<keyword evidence="1" id="KW-0479">Metal-binding</keyword>
<dbReference type="InterPro" id="IPR011011">
    <property type="entry name" value="Znf_FYVE_PHD"/>
</dbReference>
<dbReference type="CDD" id="cd15517">
    <property type="entry name" value="PHD_TCF19_like"/>
    <property type="match status" value="1"/>
</dbReference>
<dbReference type="Gene3D" id="1.20.120.2010">
    <property type="entry name" value="NAB conserved domain 2"/>
    <property type="match status" value="1"/>
</dbReference>
<keyword evidence="9" id="KW-1185">Reference proteome</keyword>
<feature type="region of interest" description="Disordered" evidence="6">
    <location>
        <begin position="752"/>
        <end position="771"/>
    </location>
</feature>
<dbReference type="PROSITE" id="PS50016">
    <property type="entry name" value="ZF_PHD_2"/>
    <property type="match status" value="1"/>
</dbReference>
<organism evidence="8 9">
    <name type="scientific">Porites lobata</name>
    <dbReference type="NCBI Taxonomy" id="104759"/>
    <lineage>
        <taxon>Eukaryota</taxon>
        <taxon>Metazoa</taxon>
        <taxon>Cnidaria</taxon>
        <taxon>Anthozoa</taxon>
        <taxon>Hexacorallia</taxon>
        <taxon>Scleractinia</taxon>
        <taxon>Fungiina</taxon>
        <taxon>Poritidae</taxon>
        <taxon>Porites</taxon>
    </lineage>
</organism>
<gene>
    <name evidence="8" type="ORF">PLOB_00027302</name>
</gene>
<evidence type="ECO:0000256" key="4">
    <source>
        <dbReference type="PROSITE-ProRule" id="PRU00146"/>
    </source>
</evidence>
<protein>
    <recommendedName>
        <fullName evidence="7">PHD-type domain-containing protein</fullName>
    </recommendedName>
</protein>
<dbReference type="InterPro" id="IPR019787">
    <property type="entry name" value="Znf_PHD-finger"/>
</dbReference>